<comment type="caution">
    <text evidence="2">The sequence shown here is derived from an EMBL/GenBank/DDBJ whole genome shotgun (WGS) entry which is preliminary data.</text>
</comment>
<feature type="chain" id="PRO_5041697039" description="Lipoprotein" evidence="1">
    <location>
        <begin position="22"/>
        <end position="337"/>
    </location>
</feature>
<protein>
    <recommendedName>
        <fullName evidence="4">Lipoprotein</fullName>
    </recommendedName>
</protein>
<gene>
    <name evidence="2" type="ORF">F7D31_00640</name>
</gene>
<evidence type="ECO:0008006" key="4">
    <source>
        <dbReference type="Google" id="ProtNLM"/>
    </source>
</evidence>
<organism evidence="2 3">
    <name type="scientific">Segatella copri</name>
    <dbReference type="NCBI Taxonomy" id="165179"/>
    <lineage>
        <taxon>Bacteria</taxon>
        <taxon>Pseudomonadati</taxon>
        <taxon>Bacteroidota</taxon>
        <taxon>Bacteroidia</taxon>
        <taxon>Bacteroidales</taxon>
        <taxon>Prevotellaceae</taxon>
        <taxon>Segatella</taxon>
    </lineage>
</organism>
<feature type="signal peptide" evidence="1">
    <location>
        <begin position="1"/>
        <end position="21"/>
    </location>
</feature>
<evidence type="ECO:0000256" key="1">
    <source>
        <dbReference type="SAM" id="SignalP"/>
    </source>
</evidence>
<keyword evidence="1" id="KW-0732">Signal</keyword>
<evidence type="ECO:0000313" key="2">
    <source>
        <dbReference type="EMBL" id="MQO91202.1"/>
    </source>
</evidence>
<dbReference type="AlphaFoldDB" id="A0AA91A5I9"/>
<dbReference type="RefSeq" id="WP_071122616.1">
    <property type="nucleotide sequence ID" value="NZ_JAHOEO010000018.1"/>
</dbReference>
<evidence type="ECO:0000313" key="3">
    <source>
        <dbReference type="Proteomes" id="UP000421283"/>
    </source>
</evidence>
<reference evidence="3" key="1">
    <citation type="submission" date="2019-09" db="EMBL/GenBank/DDBJ databases">
        <title>Distinct polysaccharide growth profiles of human intestinal Prevotella copri isolates.</title>
        <authorList>
            <person name="Fehlner-Peach H."/>
            <person name="Magnabosco C."/>
            <person name="Raghavan V."/>
            <person name="Scher J.U."/>
            <person name="Tett A."/>
            <person name="Cox L.M."/>
            <person name="Gottsegen C."/>
            <person name="Watters A."/>
            <person name="Wiltshire- Gordon J.D."/>
            <person name="Segata N."/>
            <person name="Bonneau R."/>
            <person name="Littman D.R."/>
        </authorList>
    </citation>
    <scope>NUCLEOTIDE SEQUENCE [LARGE SCALE GENOMIC DNA]</scope>
    <source>
        <strain evidence="3">iAU3127</strain>
    </source>
</reference>
<proteinExistence type="predicted"/>
<dbReference type="EMBL" id="VZAP01000009">
    <property type="protein sequence ID" value="MQO91202.1"/>
    <property type="molecule type" value="Genomic_DNA"/>
</dbReference>
<dbReference type="Proteomes" id="UP000421283">
    <property type="component" value="Unassembled WGS sequence"/>
</dbReference>
<sequence length="337" mass="38254">MSMLSAIILAILLLASCSKNASESSFHDAREALDAQKEFLSRMKSDKDLSMEHLADKISKWRTLEDSVSVCLMRDTIKKAHSFPMEEFSNVHDSIRDEFMRIATAKRRTFKDVLLLKMNASPYKSKKETDSLSLVASKFFESMDTIPLYNKGDKTRILTTYHFFLEKVKKEGIANQSQFLAFLKTEDRLFRTFLSHLYEMSDVSVSHITSGTEDVCKMIAQSSRKGNLPARDAVAYMAVRTNRRIIANAQTCVADIKSGKVTSAEQRTAYFWMILQPFLSIDDFGMAMLSENQRKDLVQLSIDALGTIACLSRSLQMDKNMTDGLPDMFIKLYISSL</sequence>
<accession>A0AA91A5I9</accession>
<name>A0AA91A5I9_9BACT</name>